<comment type="caution">
    <text evidence="3">The sequence shown here is derived from an EMBL/GenBank/DDBJ whole genome shotgun (WGS) entry which is preliminary data.</text>
</comment>
<dbReference type="SMART" id="SM00062">
    <property type="entry name" value="PBPb"/>
    <property type="match status" value="1"/>
</dbReference>
<reference evidence="3" key="1">
    <citation type="submission" date="2023-03" db="EMBL/GenBank/DDBJ databases">
        <title>Amycolatopsis taiwanensis NBRC 103393.</title>
        <authorList>
            <person name="Ichikawa N."/>
            <person name="Sato H."/>
            <person name="Tonouchi N."/>
        </authorList>
    </citation>
    <scope>NUCLEOTIDE SEQUENCE</scope>
    <source>
        <strain evidence="3">NBRC 103393</strain>
    </source>
</reference>
<dbReference type="Pfam" id="PF00497">
    <property type="entry name" value="SBP_bac_3"/>
    <property type="match status" value="1"/>
</dbReference>
<dbReference type="EMBL" id="BSTI01000039">
    <property type="protein sequence ID" value="GLY71554.1"/>
    <property type="molecule type" value="Genomic_DNA"/>
</dbReference>
<dbReference type="Proteomes" id="UP001165136">
    <property type="component" value="Unassembled WGS sequence"/>
</dbReference>
<dbReference type="PANTHER" id="PTHR35936">
    <property type="entry name" value="MEMBRANE-BOUND LYTIC MUREIN TRANSGLYCOSYLASE F"/>
    <property type="match status" value="1"/>
</dbReference>
<keyword evidence="1" id="KW-0732">Signal</keyword>
<evidence type="ECO:0000259" key="2">
    <source>
        <dbReference type="SMART" id="SM00062"/>
    </source>
</evidence>
<dbReference type="RefSeq" id="WP_285491394.1">
    <property type="nucleotide sequence ID" value="NZ_BSTI01000039.1"/>
</dbReference>
<accession>A0A9W6R8Z7</accession>
<dbReference type="SUPFAM" id="SSF53850">
    <property type="entry name" value="Periplasmic binding protein-like II"/>
    <property type="match status" value="1"/>
</dbReference>
<gene>
    <name evidence="3" type="ORF">Atai01_81730</name>
</gene>
<evidence type="ECO:0000256" key="1">
    <source>
        <dbReference type="ARBA" id="ARBA00022729"/>
    </source>
</evidence>
<dbReference type="AlphaFoldDB" id="A0A9W6R8Z7"/>
<evidence type="ECO:0000313" key="4">
    <source>
        <dbReference type="Proteomes" id="UP001165136"/>
    </source>
</evidence>
<organism evidence="3 4">
    <name type="scientific">Amycolatopsis taiwanensis</name>
    <dbReference type="NCBI Taxonomy" id="342230"/>
    <lineage>
        <taxon>Bacteria</taxon>
        <taxon>Bacillati</taxon>
        <taxon>Actinomycetota</taxon>
        <taxon>Actinomycetes</taxon>
        <taxon>Pseudonocardiales</taxon>
        <taxon>Pseudonocardiaceae</taxon>
        <taxon>Amycolatopsis</taxon>
    </lineage>
</organism>
<dbReference type="PANTHER" id="PTHR35936:SF17">
    <property type="entry name" value="ARGININE-BINDING EXTRACELLULAR PROTEIN ARTP"/>
    <property type="match status" value="1"/>
</dbReference>
<protein>
    <submittedName>
        <fullName evidence="3">ABC transporter substrate-binding protein</fullName>
    </submittedName>
</protein>
<keyword evidence="4" id="KW-1185">Reference proteome</keyword>
<feature type="domain" description="Solute-binding protein family 3/N-terminal" evidence="2">
    <location>
        <begin position="45"/>
        <end position="273"/>
    </location>
</feature>
<name>A0A9W6R8Z7_9PSEU</name>
<dbReference type="Gene3D" id="3.40.190.10">
    <property type="entry name" value="Periplasmic binding protein-like II"/>
    <property type="match status" value="2"/>
</dbReference>
<dbReference type="InterPro" id="IPR001638">
    <property type="entry name" value="Solute-binding_3/MltF_N"/>
</dbReference>
<dbReference type="PROSITE" id="PS51257">
    <property type="entry name" value="PROKAR_LIPOPROTEIN"/>
    <property type="match status" value="1"/>
</dbReference>
<evidence type="ECO:0000313" key="3">
    <source>
        <dbReference type="EMBL" id="GLY71554.1"/>
    </source>
</evidence>
<proteinExistence type="predicted"/>
<sequence>MELRQGQRFAGAGLLALALALSGCSGPASGPSADGLSELLAEPGVLITADSGSVKPLKYTEDGKGEMKGLIPELTREYAKRLGLEARFEKVSSDAVVPGVLANRYDVALASGDFAERRKTLDFVDLVDGGVVLVVKAGNPAGVGGRKDLCGRRLAIVKGSIQQSYADAEQKSCKDAGKPAIDVQGYADGPTATLAVESDRVDVEWSDLAVANQLVKDNPEKFALAGEPEHLAPYGVGIPKGKPELRDAIFRALTEMKQDGTYDRIMADWGQQSIALEKIEINGSQF</sequence>